<dbReference type="InterPro" id="IPR050745">
    <property type="entry name" value="Multifunctional_regulatory"/>
</dbReference>
<feature type="repeat" description="ANK" evidence="3">
    <location>
        <begin position="319"/>
        <end position="346"/>
    </location>
</feature>
<evidence type="ECO:0000256" key="3">
    <source>
        <dbReference type="PROSITE-ProRule" id="PRU00023"/>
    </source>
</evidence>
<dbReference type="OrthoDB" id="194358at2759"/>
<evidence type="ECO:0000256" key="2">
    <source>
        <dbReference type="ARBA" id="ARBA00023043"/>
    </source>
</evidence>
<dbReference type="InterPro" id="IPR002110">
    <property type="entry name" value="Ankyrin_rpt"/>
</dbReference>
<gene>
    <name evidence="5" type="ORF">TrST_g1104</name>
</gene>
<keyword evidence="1" id="KW-0677">Repeat</keyword>
<keyword evidence="6" id="KW-1185">Reference proteome</keyword>
<dbReference type="PANTHER" id="PTHR24189:SF50">
    <property type="entry name" value="ANKYRIN REPEAT AND SOCS BOX PROTEIN 2"/>
    <property type="match status" value="1"/>
</dbReference>
<dbReference type="PROSITE" id="PS50297">
    <property type="entry name" value="ANK_REP_REGION"/>
    <property type="match status" value="1"/>
</dbReference>
<dbReference type="SUPFAM" id="SSF48403">
    <property type="entry name" value="Ankyrin repeat"/>
    <property type="match status" value="1"/>
</dbReference>
<feature type="region of interest" description="Disordered" evidence="4">
    <location>
        <begin position="434"/>
        <end position="488"/>
    </location>
</feature>
<evidence type="ECO:0000313" key="6">
    <source>
        <dbReference type="Proteomes" id="UP001165085"/>
    </source>
</evidence>
<organism evidence="5 6">
    <name type="scientific">Triparma strigata</name>
    <dbReference type="NCBI Taxonomy" id="1606541"/>
    <lineage>
        <taxon>Eukaryota</taxon>
        <taxon>Sar</taxon>
        <taxon>Stramenopiles</taxon>
        <taxon>Ochrophyta</taxon>
        <taxon>Bolidophyceae</taxon>
        <taxon>Parmales</taxon>
        <taxon>Triparmaceae</taxon>
        <taxon>Triparma</taxon>
    </lineage>
</organism>
<protein>
    <recommendedName>
        <fullName evidence="7">Ankyrin</fullName>
    </recommendedName>
</protein>
<dbReference type="InterPro" id="IPR036770">
    <property type="entry name" value="Ankyrin_rpt-contain_sf"/>
</dbReference>
<reference evidence="6" key="1">
    <citation type="journal article" date="2023" name="Commun. Biol.">
        <title>Genome analysis of Parmales, the sister group of diatoms, reveals the evolutionary specialization of diatoms from phago-mixotrophs to photoautotrophs.</title>
        <authorList>
            <person name="Ban H."/>
            <person name="Sato S."/>
            <person name="Yoshikawa S."/>
            <person name="Yamada K."/>
            <person name="Nakamura Y."/>
            <person name="Ichinomiya M."/>
            <person name="Sato N."/>
            <person name="Blanc-Mathieu R."/>
            <person name="Endo H."/>
            <person name="Kuwata A."/>
            <person name="Ogata H."/>
        </authorList>
    </citation>
    <scope>NUCLEOTIDE SEQUENCE [LARGE SCALE GENOMIC DNA]</scope>
    <source>
        <strain evidence="6">NIES 3701</strain>
    </source>
</reference>
<name>A0A9W7AGZ9_9STRA</name>
<proteinExistence type="predicted"/>
<dbReference type="Pfam" id="PF00023">
    <property type="entry name" value="Ank"/>
    <property type="match status" value="1"/>
</dbReference>
<comment type="caution">
    <text evidence="5">The sequence shown here is derived from an EMBL/GenBank/DDBJ whole genome shotgun (WGS) entry which is preliminary data.</text>
</comment>
<feature type="compositionally biased region" description="Basic residues" evidence="4">
    <location>
        <begin position="453"/>
        <end position="473"/>
    </location>
</feature>
<feature type="compositionally biased region" description="Basic and acidic residues" evidence="4">
    <location>
        <begin position="434"/>
        <end position="452"/>
    </location>
</feature>
<dbReference type="AlphaFoldDB" id="A0A9W7AGZ9"/>
<evidence type="ECO:0000313" key="5">
    <source>
        <dbReference type="EMBL" id="GMH69232.1"/>
    </source>
</evidence>
<evidence type="ECO:0008006" key="7">
    <source>
        <dbReference type="Google" id="ProtNLM"/>
    </source>
</evidence>
<keyword evidence="2 3" id="KW-0040">ANK repeat</keyword>
<sequence>MGAAGSVSTAGDLVSTVPGASVSTVPDDSVPAVLDSLSDSIPDSISDSIIDSIIDSIPETLTYNDALQNKYLKPFVEWNNASLWKALCEDNGISVDHYIMSLPKATILKGYPKLIKQYSSENHIINLSSDLYSAASQQNAPLCKKLISQGADCNYVKIKGSNEWFPGKRTTPLLTSVLNMDCTNVSVFVETASAILDAGGDFNVKTDEGDWSRSRECWLMDVLIEKVLKVESYEERFNILRMFVEKGGIIDRKIKRGKQGSFCYWGEETSSVFEVIDDVRKGDENIDLCRLYLDGGVEVNYAASYFSVDVEEGVTTGLSYRTLLHAAINTGHLELVKMIVERGADIFQEMLFTWREAESDDDEGEGEKAPTFYVITSLELAEEIGEEAIAVFLRGAGAREGGESEGDKSQGYATRLSSKIGSEKGWKEILKTWRDDGGQGKWNKVREKVQRKAEKKKAKKKKKKKKVGGKKGGKSTPSPPSMSFSSVR</sequence>
<dbReference type="SMART" id="SM00248">
    <property type="entry name" value="ANK"/>
    <property type="match status" value="3"/>
</dbReference>
<dbReference type="PANTHER" id="PTHR24189">
    <property type="entry name" value="MYOTROPHIN"/>
    <property type="match status" value="1"/>
</dbReference>
<evidence type="ECO:0000256" key="4">
    <source>
        <dbReference type="SAM" id="MobiDB-lite"/>
    </source>
</evidence>
<dbReference type="Proteomes" id="UP001165085">
    <property type="component" value="Unassembled WGS sequence"/>
</dbReference>
<dbReference type="PROSITE" id="PS50088">
    <property type="entry name" value="ANK_REPEAT"/>
    <property type="match status" value="1"/>
</dbReference>
<evidence type="ECO:0000256" key="1">
    <source>
        <dbReference type="ARBA" id="ARBA00022737"/>
    </source>
</evidence>
<dbReference type="Gene3D" id="1.25.40.20">
    <property type="entry name" value="Ankyrin repeat-containing domain"/>
    <property type="match status" value="2"/>
</dbReference>
<accession>A0A9W7AGZ9</accession>
<dbReference type="EMBL" id="BRXY01000131">
    <property type="protein sequence ID" value="GMH69232.1"/>
    <property type="molecule type" value="Genomic_DNA"/>
</dbReference>